<feature type="signal peptide" evidence="1">
    <location>
        <begin position="1"/>
        <end position="20"/>
    </location>
</feature>
<sequence length="134" mass="13791">MGKVLFAIVAVLASLALVESLSCNQCSFGLLGTCFSQSSVACTTNTSTCYTGKTIFPSLSSFLGFNNQGCKADSTSCNTTTQGTLMFVTYNTTFTCCSTNNCNPITISSATTAKMTFTGAVSAAILASVLGSIM</sequence>
<feature type="domain" description="UPAR/Ly6" evidence="2">
    <location>
        <begin position="20"/>
        <end position="103"/>
    </location>
</feature>
<gene>
    <name evidence="3" type="primary">Nfu_g_1_010079</name>
</gene>
<protein>
    <recommendedName>
        <fullName evidence="2">UPAR/Ly6 domain-containing protein</fullName>
    </recommendedName>
</protein>
<keyword evidence="1" id="KW-0732">Signal</keyword>
<reference evidence="3" key="1">
    <citation type="submission" date="2016-05" db="EMBL/GenBank/DDBJ databases">
        <authorList>
            <person name="Lavstsen T."/>
            <person name="Jespersen J.S."/>
        </authorList>
    </citation>
    <scope>NUCLEOTIDE SEQUENCE</scope>
    <source>
        <tissue evidence="3">Brain</tissue>
    </source>
</reference>
<feature type="chain" id="PRO_5008372391" description="UPAR/Ly6 domain-containing protein" evidence="1">
    <location>
        <begin position="21"/>
        <end position="134"/>
    </location>
</feature>
<organism evidence="3">
    <name type="scientific">Nothobranchius kuhntae</name>
    <name type="common">Beira killifish</name>
    <dbReference type="NCBI Taxonomy" id="321403"/>
    <lineage>
        <taxon>Eukaryota</taxon>
        <taxon>Metazoa</taxon>
        <taxon>Chordata</taxon>
        <taxon>Craniata</taxon>
        <taxon>Vertebrata</taxon>
        <taxon>Euteleostomi</taxon>
        <taxon>Actinopterygii</taxon>
        <taxon>Neopterygii</taxon>
        <taxon>Teleostei</taxon>
        <taxon>Neoteleostei</taxon>
        <taxon>Acanthomorphata</taxon>
        <taxon>Ovalentaria</taxon>
        <taxon>Atherinomorphae</taxon>
        <taxon>Cyprinodontiformes</taxon>
        <taxon>Nothobranchiidae</taxon>
        <taxon>Nothobranchius</taxon>
    </lineage>
</organism>
<dbReference type="InterPro" id="IPR016054">
    <property type="entry name" value="LY6_UPA_recep-like"/>
</dbReference>
<dbReference type="EMBL" id="HAED01015124">
    <property type="protein sequence ID" value="SBR01569.1"/>
    <property type="molecule type" value="Transcribed_RNA"/>
</dbReference>
<evidence type="ECO:0000259" key="2">
    <source>
        <dbReference type="Pfam" id="PF00021"/>
    </source>
</evidence>
<dbReference type="AlphaFoldDB" id="A0A1A8IW33"/>
<accession>A0A1A8IW33</accession>
<evidence type="ECO:0000256" key="1">
    <source>
        <dbReference type="SAM" id="SignalP"/>
    </source>
</evidence>
<dbReference type="SUPFAM" id="SSF57302">
    <property type="entry name" value="Snake toxin-like"/>
    <property type="match status" value="1"/>
</dbReference>
<dbReference type="InterPro" id="IPR045860">
    <property type="entry name" value="Snake_toxin-like_sf"/>
</dbReference>
<reference evidence="3" key="2">
    <citation type="submission" date="2016-06" db="EMBL/GenBank/DDBJ databases">
        <title>The genome of a short-lived fish provides insights into sex chromosome evolution and the genetic control of aging.</title>
        <authorList>
            <person name="Reichwald K."/>
            <person name="Felder M."/>
            <person name="Petzold A."/>
            <person name="Koch P."/>
            <person name="Groth M."/>
            <person name="Platzer M."/>
        </authorList>
    </citation>
    <scope>NUCLEOTIDE SEQUENCE</scope>
    <source>
        <tissue evidence="3">Brain</tissue>
    </source>
</reference>
<dbReference type="Gene3D" id="2.10.60.10">
    <property type="entry name" value="CD59"/>
    <property type="match status" value="1"/>
</dbReference>
<proteinExistence type="predicted"/>
<evidence type="ECO:0000313" key="3">
    <source>
        <dbReference type="EMBL" id="SBR01569.1"/>
    </source>
</evidence>
<dbReference type="Pfam" id="PF00021">
    <property type="entry name" value="UPAR_LY6"/>
    <property type="match status" value="1"/>
</dbReference>
<name>A0A1A8IW33_NOTKU</name>
<dbReference type="CDD" id="cd00117">
    <property type="entry name" value="TFP"/>
    <property type="match status" value="1"/>
</dbReference>